<reference evidence="1 2" key="1">
    <citation type="submission" date="2018-08" db="EMBL/GenBank/DDBJ databases">
        <title>A genome reference for cultivated species of the human gut microbiota.</title>
        <authorList>
            <person name="Zou Y."/>
            <person name="Xue W."/>
            <person name="Luo G."/>
        </authorList>
    </citation>
    <scope>NUCLEOTIDE SEQUENCE [LARGE SCALE GENOMIC DNA]</scope>
    <source>
        <strain evidence="1 2">AM37-3BH</strain>
    </source>
</reference>
<evidence type="ECO:0000313" key="2">
    <source>
        <dbReference type="Proteomes" id="UP000285844"/>
    </source>
</evidence>
<evidence type="ECO:0000313" key="1">
    <source>
        <dbReference type="EMBL" id="RHC12594.1"/>
    </source>
</evidence>
<dbReference type="AlphaFoldDB" id="A0A413YU50"/>
<accession>A0A413YU50</accession>
<sequence>MKKTMTIKQIDNSAAMLKNLQGLRKHWPVKVNYAIAKNLKTLLGEVDIFVTQRTEVIQNNMLKDENGNAVMDGDSYQFPEGKEQEVVKEIDEMYNVETDVDVHMIKMEDISVCDSDSRYDGTTLEDIAAIEFMIED</sequence>
<protein>
    <submittedName>
        <fullName evidence="1">Uncharacterized protein</fullName>
    </submittedName>
</protein>
<dbReference type="Proteomes" id="UP000285844">
    <property type="component" value="Unassembled WGS sequence"/>
</dbReference>
<dbReference type="RefSeq" id="WP_118362822.1">
    <property type="nucleotide sequence ID" value="NZ_QSHM01000010.1"/>
</dbReference>
<dbReference type="EMBL" id="QSHM01000010">
    <property type="protein sequence ID" value="RHC12594.1"/>
    <property type="molecule type" value="Genomic_DNA"/>
</dbReference>
<organism evidence="1 2">
    <name type="scientific">Lachnospira eligens</name>
    <dbReference type="NCBI Taxonomy" id="39485"/>
    <lineage>
        <taxon>Bacteria</taxon>
        <taxon>Bacillati</taxon>
        <taxon>Bacillota</taxon>
        <taxon>Clostridia</taxon>
        <taxon>Lachnospirales</taxon>
        <taxon>Lachnospiraceae</taxon>
        <taxon>Lachnospira</taxon>
    </lineage>
</organism>
<comment type="caution">
    <text evidence="1">The sequence shown here is derived from an EMBL/GenBank/DDBJ whole genome shotgun (WGS) entry which is preliminary data.</text>
</comment>
<proteinExistence type="predicted"/>
<name>A0A413YU50_9FIRM</name>
<gene>
    <name evidence="1" type="ORF">DW858_09510</name>
</gene>